<dbReference type="EMBL" id="MU006332">
    <property type="protein sequence ID" value="KAF2846728.1"/>
    <property type="molecule type" value="Genomic_DNA"/>
</dbReference>
<feature type="compositionally biased region" description="Basic and acidic residues" evidence="1">
    <location>
        <begin position="263"/>
        <end position="281"/>
    </location>
</feature>
<proteinExistence type="predicted"/>
<feature type="region of interest" description="Disordered" evidence="1">
    <location>
        <begin position="263"/>
        <end position="320"/>
    </location>
</feature>
<evidence type="ECO:0000313" key="4">
    <source>
        <dbReference type="Proteomes" id="UP000799423"/>
    </source>
</evidence>
<dbReference type="Proteomes" id="UP000799423">
    <property type="component" value="Unassembled WGS sequence"/>
</dbReference>
<organism evidence="3 4">
    <name type="scientific">Plenodomus tracheiphilus IPT5</name>
    <dbReference type="NCBI Taxonomy" id="1408161"/>
    <lineage>
        <taxon>Eukaryota</taxon>
        <taxon>Fungi</taxon>
        <taxon>Dikarya</taxon>
        <taxon>Ascomycota</taxon>
        <taxon>Pezizomycotina</taxon>
        <taxon>Dothideomycetes</taxon>
        <taxon>Pleosporomycetidae</taxon>
        <taxon>Pleosporales</taxon>
        <taxon>Pleosporineae</taxon>
        <taxon>Leptosphaeriaceae</taxon>
        <taxon>Plenodomus</taxon>
    </lineage>
</organism>
<evidence type="ECO:0000313" key="3">
    <source>
        <dbReference type="EMBL" id="KAF2846728.1"/>
    </source>
</evidence>
<evidence type="ECO:0000256" key="1">
    <source>
        <dbReference type="SAM" id="MobiDB-lite"/>
    </source>
</evidence>
<keyword evidence="4" id="KW-1185">Reference proteome</keyword>
<accession>A0A6A7AX59</accession>
<name>A0A6A7AX59_9PLEO</name>
<gene>
    <name evidence="3" type="ORF">T440DRAFT_405063</name>
</gene>
<keyword evidence="2" id="KW-0472">Membrane</keyword>
<feature type="transmembrane region" description="Helical" evidence="2">
    <location>
        <begin position="178"/>
        <end position="197"/>
    </location>
</feature>
<feature type="transmembrane region" description="Helical" evidence="2">
    <location>
        <begin position="6"/>
        <end position="29"/>
    </location>
</feature>
<dbReference type="OrthoDB" id="4941332at2759"/>
<dbReference type="AlphaFoldDB" id="A0A6A7AX59"/>
<feature type="transmembrane region" description="Helical" evidence="2">
    <location>
        <begin position="106"/>
        <end position="123"/>
    </location>
</feature>
<keyword evidence="2" id="KW-0812">Transmembrane</keyword>
<keyword evidence="2" id="KW-1133">Transmembrane helix</keyword>
<sequence>MAEVVSVISLFVGIASTVTGTGRSLFFFLEHYRLPGLILYVFGSRGMWRVQTQTLCSPTDDHVMDFKKSVQEDSNIIAVAGTIIAQIAITALSLNDLSRTHWVARAAFTLSLVSATMSVYYATRQYRSLGRCLHPEEVRDWIKGKHRKENSASSSESSKYQDMLPSPASVLTVSAPNMLLSASLHSFLIGLGIYFGYTWTRNLDADAGVHGSRAVFITYLIGLIVCYGIFGLSSLVVAGQSYQSEKSLLHDLQQFMNAARAIRRDDEEGSRRGRDAKRTLLRDITPTPSRGQDVDEAAGLVVPSRRESRPKVQQGSGALDEKDREELVHALRDLVELRKQVADVDERLMRVLTKL</sequence>
<feature type="transmembrane region" description="Helical" evidence="2">
    <location>
        <begin position="217"/>
        <end position="238"/>
    </location>
</feature>
<protein>
    <submittedName>
        <fullName evidence="3">Uncharacterized protein</fullName>
    </submittedName>
</protein>
<reference evidence="3" key="1">
    <citation type="submission" date="2020-01" db="EMBL/GenBank/DDBJ databases">
        <authorList>
            <consortium name="DOE Joint Genome Institute"/>
            <person name="Haridas S."/>
            <person name="Albert R."/>
            <person name="Binder M."/>
            <person name="Bloem J."/>
            <person name="Labutti K."/>
            <person name="Salamov A."/>
            <person name="Andreopoulos B."/>
            <person name="Baker S.E."/>
            <person name="Barry K."/>
            <person name="Bills G."/>
            <person name="Bluhm B.H."/>
            <person name="Cannon C."/>
            <person name="Castanera R."/>
            <person name="Culley D.E."/>
            <person name="Daum C."/>
            <person name="Ezra D."/>
            <person name="Gonzalez J.B."/>
            <person name="Henrissat B."/>
            <person name="Kuo A."/>
            <person name="Liang C."/>
            <person name="Lipzen A."/>
            <person name="Lutzoni F."/>
            <person name="Magnuson J."/>
            <person name="Mondo S."/>
            <person name="Nolan M."/>
            <person name="Ohm R."/>
            <person name="Pangilinan J."/>
            <person name="Park H.-J."/>
            <person name="Ramirez L."/>
            <person name="Alfaro M."/>
            <person name="Sun H."/>
            <person name="Tritt A."/>
            <person name="Yoshinaga Y."/>
            <person name="Zwiers L.-H."/>
            <person name="Turgeon B.G."/>
            <person name="Goodwin S.B."/>
            <person name="Spatafora J.W."/>
            <person name="Crous P.W."/>
            <person name="Grigoriev I.V."/>
        </authorList>
    </citation>
    <scope>NUCLEOTIDE SEQUENCE</scope>
    <source>
        <strain evidence="3">IPT5</strain>
    </source>
</reference>
<evidence type="ECO:0000256" key="2">
    <source>
        <dbReference type="SAM" id="Phobius"/>
    </source>
</evidence>
<feature type="transmembrane region" description="Helical" evidence="2">
    <location>
        <begin position="76"/>
        <end position="94"/>
    </location>
</feature>